<keyword evidence="2" id="KW-1185">Reference proteome</keyword>
<dbReference type="RefSeq" id="WP_231145114.1">
    <property type="nucleotide sequence ID" value="NZ_CP088100.1"/>
</dbReference>
<evidence type="ECO:0000313" key="1">
    <source>
        <dbReference type="EMBL" id="UFW91073.1"/>
    </source>
</evidence>
<reference evidence="1" key="1">
    <citation type="submission" date="2021-11" db="EMBL/GenBank/DDBJ databases">
        <title>Australian commercial rhizobial inoculants.</title>
        <authorList>
            <person name="Kohlmeier M.G."/>
            <person name="O'Hara G.W."/>
            <person name="Colombi E."/>
            <person name="Ramsay J.P."/>
            <person name="Terpolilli J."/>
        </authorList>
    </citation>
    <scope>NUCLEOTIDE SEQUENCE</scope>
    <source>
        <strain evidence="1">CC829</strain>
    </source>
</reference>
<dbReference type="Proteomes" id="UP001430990">
    <property type="component" value="Chromosome"/>
</dbReference>
<organism evidence="1 2">
    <name type="scientific">Bradyrhizobium barranii</name>
    <dbReference type="NCBI Taxonomy" id="2992140"/>
    <lineage>
        <taxon>Bacteria</taxon>
        <taxon>Pseudomonadati</taxon>
        <taxon>Pseudomonadota</taxon>
        <taxon>Alphaproteobacteria</taxon>
        <taxon>Hyphomicrobiales</taxon>
        <taxon>Nitrobacteraceae</taxon>
        <taxon>Bradyrhizobium</taxon>
    </lineage>
</organism>
<dbReference type="EMBL" id="CP088100">
    <property type="protein sequence ID" value="UFW91073.1"/>
    <property type="molecule type" value="Genomic_DNA"/>
</dbReference>
<name>A0ABY3QZR2_9BRAD</name>
<gene>
    <name evidence="1" type="ORF">BjapCC829_22045</name>
</gene>
<protein>
    <submittedName>
        <fullName evidence="1">Uncharacterized protein</fullName>
    </submittedName>
</protein>
<proteinExistence type="predicted"/>
<sequence>MTKFDKTGFDCHVGYLTYRVAGEERARFVARFKYRAGDAASFRSFLTKHFTVAEYFERMANNEAPLTILESKGYVLPHIRRWLRKAGLPETQEGQRMLVEQRIAARGAA</sequence>
<accession>A0ABY3QZR2</accession>
<evidence type="ECO:0000313" key="2">
    <source>
        <dbReference type="Proteomes" id="UP001430990"/>
    </source>
</evidence>